<dbReference type="GO" id="GO:0046872">
    <property type="term" value="F:metal ion binding"/>
    <property type="evidence" value="ECO:0007669"/>
    <property type="project" value="UniProtKB-KW"/>
</dbReference>
<evidence type="ECO:0000256" key="11">
    <source>
        <dbReference type="ARBA" id="ARBA00023204"/>
    </source>
</evidence>
<dbReference type="InterPro" id="IPR012340">
    <property type="entry name" value="NA-bd_OB-fold"/>
</dbReference>
<evidence type="ECO:0000256" key="1">
    <source>
        <dbReference type="ARBA" id="ARBA00004067"/>
    </source>
</evidence>
<dbReference type="InterPro" id="IPR041663">
    <property type="entry name" value="DisA/LigA_HHH"/>
</dbReference>
<evidence type="ECO:0000256" key="10">
    <source>
        <dbReference type="ARBA" id="ARBA00023027"/>
    </source>
</evidence>
<feature type="binding site" evidence="14">
    <location>
        <position position="405"/>
    </location>
    <ligand>
        <name>Zn(2+)</name>
        <dbReference type="ChEBI" id="CHEBI:29105"/>
    </ligand>
</feature>
<dbReference type="PANTHER" id="PTHR23389">
    <property type="entry name" value="CHROMOSOME TRANSMISSION FIDELITY FACTOR 18"/>
    <property type="match status" value="1"/>
</dbReference>
<evidence type="ECO:0000313" key="16">
    <source>
        <dbReference type="EMBL" id="AXH60350.1"/>
    </source>
</evidence>
<sequence length="675" mass="73709">MSINPRAAELRHLIDHANYRYHVLDEPTITDNEYNALFQELLAIEAADPTQQTPDSPTQKIGGYVAVGGLQPVKHAVRMLSLDNAFEDADFQKFVKAIEAEMGIDQLEYVCEPKYDGLAVSLIYIDGVLTRGATRGDGETGEDVTHTVRTVKNIPLKLRGDFPAYVEVRGEVYMPRDGFEALNQRQIEQGLKTYANPRNAAAGSLRQLDSTVSASRPLEFCAYSLVGAEGIRPKTHIEAMQIIQGWGVPITPGLEVIKGFEAVKLAWEELLKRRPTLNYDIDGIVFKLNDIELQEELGFVGRVPRWAIAWKFPAEEVDTVLIQVDVQIGRTGAATPVARVKPVQVGGVVVSNVTLHNWDEVKRLDLHEGDTVIIRRAGDVIPQMMMSVADKRIPGAKPIAAPTHCPRCNSEILNDTDLVKKKGVYVEVTLAYRRCQGGIACDAQREEMIINAVSREVLDIDGLGKTTVKTLCDLGILKDLSDVFALTYDDLIKVEGMAEASVNKLLASIEKSKQTELPRFLRSLGIREAGETTGKVLAKTFLSFDQIVNKSFDDLVALEDFGPKKAGYLVKAFAPGSPVLEMAQRMLALGVTIAPVEQQDTSLAGRTYVLTGTLSHMSRGEAKARLEAKGAKTSGSVGKKTTALIAGADGGGKLTEAANLGIPVLYEEDLMKLIS</sequence>
<keyword evidence="4 14" id="KW-0436">Ligase</keyword>
<evidence type="ECO:0000256" key="3">
    <source>
        <dbReference type="ARBA" id="ARBA00013308"/>
    </source>
</evidence>
<dbReference type="Gene3D" id="1.10.287.610">
    <property type="entry name" value="Helix hairpin bin"/>
    <property type="match status" value="1"/>
</dbReference>
<keyword evidence="11 14" id="KW-0234">DNA repair</keyword>
<dbReference type="FunFam" id="3.30.470.30:FF:000001">
    <property type="entry name" value="DNA ligase"/>
    <property type="match status" value="1"/>
</dbReference>
<dbReference type="Proteomes" id="UP000006426">
    <property type="component" value="Plasmid pmppla107"/>
</dbReference>
<dbReference type="GO" id="GO:0003911">
    <property type="term" value="F:DNA ligase (NAD+) activity"/>
    <property type="evidence" value="ECO:0007669"/>
    <property type="project" value="UniProtKB-UniRule"/>
</dbReference>
<evidence type="ECO:0000256" key="7">
    <source>
        <dbReference type="ARBA" id="ARBA00022763"/>
    </source>
</evidence>
<dbReference type="CDD" id="cd17748">
    <property type="entry name" value="BRCT_DNA_ligase_like"/>
    <property type="match status" value="1"/>
</dbReference>
<geneLocation type="plasmid" evidence="17">
    <name>pmppla107</name>
</geneLocation>
<evidence type="ECO:0000256" key="5">
    <source>
        <dbReference type="ARBA" id="ARBA00022705"/>
    </source>
</evidence>
<feature type="binding site" evidence="14">
    <location>
        <begin position="81"/>
        <end position="82"/>
    </location>
    <ligand>
        <name>NAD(+)</name>
        <dbReference type="ChEBI" id="CHEBI:57540"/>
    </ligand>
</feature>
<feature type="binding site" evidence="14">
    <location>
        <position position="311"/>
    </location>
    <ligand>
        <name>NAD(+)</name>
        <dbReference type="ChEBI" id="CHEBI:57540"/>
    </ligand>
</feature>
<feature type="binding site" evidence="14">
    <location>
        <position position="408"/>
    </location>
    <ligand>
        <name>Zn(2+)</name>
        <dbReference type="ChEBI" id="CHEBI:29105"/>
    </ligand>
</feature>
<keyword evidence="8 14" id="KW-0862">Zinc</keyword>
<feature type="domain" description="BRCT" evidence="15">
    <location>
        <begin position="598"/>
        <end position="675"/>
    </location>
</feature>
<keyword evidence="9 14" id="KW-0460">Magnesium</keyword>
<dbReference type="Gene3D" id="3.40.50.10190">
    <property type="entry name" value="BRCT domain"/>
    <property type="match status" value="1"/>
</dbReference>
<dbReference type="GO" id="GO:0003677">
    <property type="term" value="F:DNA binding"/>
    <property type="evidence" value="ECO:0007669"/>
    <property type="project" value="InterPro"/>
</dbReference>
<feature type="binding site" evidence="14">
    <location>
        <position position="135"/>
    </location>
    <ligand>
        <name>NAD(+)</name>
        <dbReference type="ChEBI" id="CHEBI:57540"/>
    </ligand>
</feature>
<dbReference type="InterPro" id="IPR013840">
    <property type="entry name" value="DNAligase_N"/>
</dbReference>
<dbReference type="AlphaFoldDB" id="A0AAD0VAI4"/>
<comment type="caution">
    <text evidence="14">Lacks conserved residue(s) required for the propagation of feature annotation.</text>
</comment>
<dbReference type="SUPFAM" id="SSF56091">
    <property type="entry name" value="DNA ligase/mRNA capping enzyme, catalytic domain"/>
    <property type="match status" value="1"/>
</dbReference>
<organism evidence="16 17">
    <name type="scientific">Pseudomonas amygdali pv. lachrymans str. M301315</name>
    <dbReference type="NCBI Taxonomy" id="629260"/>
    <lineage>
        <taxon>Bacteria</taxon>
        <taxon>Pseudomonadati</taxon>
        <taxon>Pseudomonadota</taxon>
        <taxon>Gammaproteobacteria</taxon>
        <taxon>Pseudomonadales</taxon>
        <taxon>Pseudomonadaceae</taxon>
        <taxon>Pseudomonas</taxon>
        <taxon>Pseudomonas amygdali</taxon>
    </lineage>
</organism>
<dbReference type="InterPro" id="IPR010994">
    <property type="entry name" value="RuvA_2-like"/>
</dbReference>
<dbReference type="EC" id="6.5.1.2" evidence="2 14"/>
<comment type="catalytic activity">
    <reaction evidence="12 14">
        <text>NAD(+) + (deoxyribonucleotide)n-3'-hydroxyl + 5'-phospho-(deoxyribonucleotide)m = (deoxyribonucleotide)n+m + AMP + beta-nicotinamide D-nucleotide.</text>
        <dbReference type="EC" id="6.5.1.2"/>
    </reaction>
</comment>
<dbReference type="Pfam" id="PF00533">
    <property type="entry name" value="BRCT"/>
    <property type="match status" value="1"/>
</dbReference>
<dbReference type="GO" id="GO:0006281">
    <property type="term" value="P:DNA repair"/>
    <property type="evidence" value="ECO:0007669"/>
    <property type="project" value="UniProtKB-KW"/>
</dbReference>
<dbReference type="FunFam" id="2.40.50.140:FF:000012">
    <property type="entry name" value="DNA ligase"/>
    <property type="match status" value="1"/>
</dbReference>
<evidence type="ECO:0000256" key="14">
    <source>
        <dbReference type="HAMAP-Rule" id="MF_01588"/>
    </source>
</evidence>
<dbReference type="InterPro" id="IPR004150">
    <property type="entry name" value="NAD_DNA_ligase_OB"/>
</dbReference>
<dbReference type="NCBIfam" id="TIGR00575">
    <property type="entry name" value="dnlj"/>
    <property type="match status" value="1"/>
</dbReference>
<dbReference type="NCBIfam" id="NF005932">
    <property type="entry name" value="PRK07956.1"/>
    <property type="match status" value="1"/>
</dbReference>
<dbReference type="InterPro" id="IPR036420">
    <property type="entry name" value="BRCT_dom_sf"/>
</dbReference>
<keyword evidence="5 14" id="KW-0235">DNA replication</keyword>
<comment type="function">
    <text evidence="1 14">DNA ligase that catalyzes the formation of phosphodiester linkages between 5'-phosphoryl and 3'-hydroxyl groups in double-stranded DNA using NAD as a coenzyme and as the energy source for the reaction. It is essential for DNA replication and repair of damaged DNA.</text>
</comment>
<evidence type="ECO:0000313" key="17">
    <source>
        <dbReference type="Proteomes" id="UP000006426"/>
    </source>
</evidence>
<feature type="binding site" evidence="14">
    <location>
        <position position="441"/>
    </location>
    <ligand>
        <name>Zn(2+)</name>
        <dbReference type="ChEBI" id="CHEBI:29105"/>
    </ligand>
</feature>
<gene>
    <name evidence="14" type="primary">ligA</name>
    <name evidence="16" type="ORF">PLA107_034840</name>
</gene>
<evidence type="ECO:0000256" key="13">
    <source>
        <dbReference type="ARBA" id="ARBA00060881"/>
    </source>
</evidence>
<evidence type="ECO:0000256" key="12">
    <source>
        <dbReference type="ARBA" id="ARBA00034005"/>
    </source>
</evidence>
<dbReference type="InterPro" id="IPR001679">
    <property type="entry name" value="DNA_ligase"/>
</dbReference>
<keyword evidence="16" id="KW-0614">Plasmid</keyword>
<evidence type="ECO:0000259" key="15">
    <source>
        <dbReference type="PROSITE" id="PS50172"/>
    </source>
</evidence>
<dbReference type="GeneID" id="39474251"/>
<dbReference type="Gene3D" id="6.20.10.30">
    <property type="match status" value="1"/>
</dbReference>
<keyword evidence="6 14" id="KW-0479">Metal-binding</keyword>
<dbReference type="Pfam" id="PF01653">
    <property type="entry name" value="DNA_ligase_aden"/>
    <property type="match status" value="1"/>
</dbReference>
<feature type="binding site" evidence="14">
    <location>
        <position position="112"/>
    </location>
    <ligand>
        <name>NAD(+)</name>
        <dbReference type="ChEBI" id="CHEBI:57540"/>
    </ligand>
</feature>
<dbReference type="Pfam" id="PF03120">
    <property type="entry name" value="OB_DNA_ligase"/>
    <property type="match status" value="1"/>
</dbReference>
<dbReference type="InterPro" id="IPR003583">
    <property type="entry name" value="Hlx-hairpin-Hlx_DNA-bd_motif"/>
</dbReference>
<keyword evidence="10 14" id="KW-0520">NAD</keyword>
<name>A0AAD0VAI4_PSEAV</name>
<dbReference type="InterPro" id="IPR013839">
    <property type="entry name" value="DNAligase_adenylation"/>
</dbReference>
<dbReference type="Gene3D" id="2.40.50.140">
    <property type="entry name" value="Nucleic acid-binding proteins"/>
    <property type="match status" value="1"/>
</dbReference>
<protein>
    <recommendedName>
        <fullName evidence="3 14">DNA ligase</fullName>
        <ecNumber evidence="2 14">6.5.1.2</ecNumber>
    </recommendedName>
    <alternativeName>
        <fullName evidence="14">Polydeoxyribonucleotide synthase [NAD(+)]</fullName>
    </alternativeName>
</protein>
<comment type="similarity">
    <text evidence="13 14">Belongs to the NAD-dependent DNA ligase family. LigA subfamily.</text>
</comment>
<dbReference type="GO" id="GO:0006260">
    <property type="term" value="P:DNA replication"/>
    <property type="evidence" value="ECO:0007669"/>
    <property type="project" value="UniProtKB-KW"/>
</dbReference>
<evidence type="ECO:0000256" key="2">
    <source>
        <dbReference type="ARBA" id="ARBA00012722"/>
    </source>
</evidence>
<dbReference type="Gene3D" id="3.30.470.30">
    <property type="entry name" value="DNA ligase/mRNA capping enzyme"/>
    <property type="match status" value="1"/>
</dbReference>
<dbReference type="Gene3D" id="1.10.150.20">
    <property type="entry name" value="5' to 3' exonuclease, C-terminal subdomain"/>
    <property type="match status" value="2"/>
</dbReference>
<evidence type="ECO:0000256" key="4">
    <source>
        <dbReference type="ARBA" id="ARBA00022598"/>
    </source>
</evidence>
<proteinExistence type="inferred from homology"/>
<accession>A0AAD0VAI4</accession>
<feature type="active site" description="N6-AMP-lysine intermediate" evidence="14">
    <location>
        <position position="114"/>
    </location>
</feature>
<dbReference type="SUPFAM" id="SSF52113">
    <property type="entry name" value="BRCT domain"/>
    <property type="match status" value="1"/>
</dbReference>
<evidence type="ECO:0000256" key="8">
    <source>
        <dbReference type="ARBA" id="ARBA00022833"/>
    </source>
</evidence>
<evidence type="ECO:0000256" key="6">
    <source>
        <dbReference type="ARBA" id="ARBA00022723"/>
    </source>
</evidence>
<dbReference type="PANTHER" id="PTHR23389:SF9">
    <property type="entry name" value="DNA LIGASE"/>
    <property type="match status" value="1"/>
</dbReference>
<dbReference type="RefSeq" id="WP_005742506.1">
    <property type="nucleotide sequence ID" value="NZ_CP031226.1"/>
</dbReference>
<feature type="binding site" evidence="14">
    <location>
        <position position="435"/>
    </location>
    <ligand>
        <name>Zn(2+)</name>
        <dbReference type="ChEBI" id="CHEBI:29105"/>
    </ligand>
</feature>
<evidence type="ECO:0000256" key="9">
    <source>
        <dbReference type="ARBA" id="ARBA00022842"/>
    </source>
</evidence>
<dbReference type="InterPro" id="IPR001357">
    <property type="entry name" value="BRCT_dom"/>
</dbReference>
<comment type="cofactor">
    <cofactor evidence="14">
        <name>Mg(2+)</name>
        <dbReference type="ChEBI" id="CHEBI:18420"/>
    </cofactor>
    <cofactor evidence="14">
        <name>Mn(2+)</name>
        <dbReference type="ChEBI" id="CHEBI:29035"/>
    </cofactor>
</comment>
<reference evidence="16 17" key="1">
    <citation type="journal article" date="2011" name="PLoS Pathog.">
        <title>Dynamic evolution of pathogenicity revealed by sequencing and comparative genomics of 19 Pseudomonas syringae isolates.</title>
        <authorList>
            <person name="Baltrus D.A."/>
            <person name="Nishimura M.T."/>
            <person name="Romanchuk A."/>
            <person name="Chang J.H."/>
            <person name="Mukhtar M.S."/>
            <person name="Cherkis K."/>
            <person name="Roach J."/>
            <person name="Grant S.R."/>
            <person name="Jones C.D."/>
            <person name="Dangl J.L."/>
        </authorList>
    </citation>
    <scope>NUCLEOTIDE SEQUENCE [LARGE SCALE GENOMIC DNA]</scope>
    <source>
        <strain evidence="16 17">M301315</strain>
    </source>
</reference>
<dbReference type="CDD" id="cd00114">
    <property type="entry name" value="LIGANc"/>
    <property type="match status" value="1"/>
</dbReference>
<feature type="binding site" evidence="14">
    <location>
        <position position="171"/>
    </location>
    <ligand>
        <name>NAD(+)</name>
        <dbReference type="ChEBI" id="CHEBI:57540"/>
    </ligand>
</feature>
<dbReference type="SMART" id="SM00532">
    <property type="entry name" value="LIGANc"/>
    <property type="match status" value="1"/>
</dbReference>
<dbReference type="PROSITE" id="PS50172">
    <property type="entry name" value="BRCT"/>
    <property type="match status" value="1"/>
</dbReference>
<keyword evidence="14" id="KW-0464">Manganese</keyword>
<dbReference type="SUPFAM" id="SSF50249">
    <property type="entry name" value="Nucleic acid-binding proteins"/>
    <property type="match status" value="1"/>
</dbReference>
<dbReference type="SUPFAM" id="SSF47781">
    <property type="entry name" value="RuvA domain 2-like"/>
    <property type="match status" value="1"/>
</dbReference>
<dbReference type="HAMAP" id="MF_01588">
    <property type="entry name" value="DNA_ligase_A"/>
    <property type="match status" value="1"/>
</dbReference>
<dbReference type="GO" id="GO:0005829">
    <property type="term" value="C:cytosol"/>
    <property type="evidence" value="ECO:0007669"/>
    <property type="project" value="TreeGrafter"/>
</dbReference>
<dbReference type="EMBL" id="CP031226">
    <property type="protein sequence ID" value="AXH60350.1"/>
    <property type="molecule type" value="Genomic_DNA"/>
</dbReference>
<feature type="binding site" evidence="14">
    <location>
        <position position="287"/>
    </location>
    <ligand>
        <name>NAD(+)</name>
        <dbReference type="ChEBI" id="CHEBI:57540"/>
    </ligand>
</feature>
<dbReference type="PIRSF" id="PIRSF001604">
    <property type="entry name" value="LigA"/>
    <property type="match status" value="1"/>
</dbReference>
<dbReference type="Pfam" id="PF12826">
    <property type="entry name" value="HHH_2"/>
    <property type="match status" value="1"/>
</dbReference>
<dbReference type="SMART" id="SM00278">
    <property type="entry name" value="HhH1"/>
    <property type="match status" value="3"/>
</dbReference>
<keyword evidence="7 14" id="KW-0227">DNA damage</keyword>
<dbReference type="Pfam" id="PF14520">
    <property type="entry name" value="HHH_5"/>
    <property type="match status" value="1"/>
</dbReference>